<feature type="transmembrane region" description="Helical" evidence="6">
    <location>
        <begin position="158"/>
        <end position="176"/>
    </location>
</feature>
<protein>
    <submittedName>
        <fullName evidence="7">Amino acid transporter</fullName>
    </submittedName>
</protein>
<dbReference type="InterPro" id="IPR002293">
    <property type="entry name" value="AA/rel_permease1"/>
</dbReference>
<proteinExistence type="predicted"/>
<feature type="transmembrane region" description="Helical" evidence="6">
    <location>
        <begin position="438"/>
        <end position="456"/>
    </location>
</feature>
<dbReference type="PANTHER" id="PTHR43243:SF4">
    <property type="entry name" value="CATIONIC AMINO ACID TRANSPORTER 4"/>
    <property type="match status" value="1"/>
</dbReference>
<feature type="transmembrane region" description="Helical" evidence="6">
    <location>
        <begin position="63"/>
        <end position="85"/>
    </location>
</feature>
<feature type="transmembrane region" description="Helical" evidence="6">
    <location>
        <begin position="305"/>
        <end position="333"/>
    </location>
</feature>
<feature type="transmembrane region" description="Helical" evidence="6">
    <location>
        <begin position="221"/>
        <end position="239"/>
    </location>
</feature>
<evidence type="ECO:0000256" key="6">
    <source>
        <dbReference type="SAM" id="Phobius"/>
    </source>
</evidence>
<feature type="transmembrane region" description="Helical" evidence="6">
    <location>
        <begin position="413"/>
        <end position="432"/>
    </location>
</feature>
<accession>A0A0R2LK18</accession>
<dbReference type="Proteomes" id="UP000051006">
    <property type="component" value="Unassembled WGS sequence"/>
</dbReference>
<sequence>MVKLIMKEKLFKKADFNKFAAGDSHFEKTLTRGNLISMGIGAIIGTGIFILPGIVSYGTAGPAITISFILAAVVCILTAMCFAELSSTFPVAGSTYSYGSIIFGQFPGWLIGWALCLEYILGVSAVSSGFSAYFVSLFNSFGVILPKAVIGPFDPAKGTFINLPSIIVLILIYLLFRRGIQASARMNTVMVFVKLSVIIAFIVIGIFYIKPENYHPYFPMGGFGVVKGAALVFFAYLGFDVIPSSAPEVKNPQKNIPISIMVSLTVCAVLYVIFSAVLTGMVNYQDLNFSDPVVYALTSVKLGKAAFLITIGALAGMFTMMLNTVYGGSRLIYALGRDGMIPNAFGKIDEKAKMPILSLNAITILAILLGGFVSLKELTSLVNIGTLLSFTFVAYGIIKLRHRTDVPKSDFKVPLYPWIPILSVILCILLMTQVSINSWIAFLAWFAIGIIIYFAYGYRKVN</sequence>
<organism evidence="7 8">
    <name type="scientific">Companilactobacillus kimchiensis</name>
    <dbReference type="NCBI Taxonomy" id="993692"/>
    <lineage>
        <taxon>Bacteria</taxon>
        <taxon>Bacillati</taxon>
        <taxon>Bacillota</taxon>
        <taxon>Bacilli</taxon>
        <taxon>Lactobacillales</taxon>
        <taxon>Lactobacillaceae</taxon>
        <taxon>Companilactobacillus</taxon>
    </lineage>
</organism>
<feature type="transmembrane region" description="Helical" evidence="6">
    <location>
        <begin position="188"/>
        <end position="209"/>
    </location>
</feature>
<keyword evidence="2" id="KW-0813">Transport</keyword>
<name>A0A0R2LK18_9LACO</name>
<dbReference type="PIRSF" id="PIRSF006060">
    <property type="entry name" value="AA_transporter"/>
    <property type="match status" value="1"/>
</dbReference>
<evidence type="ECO:0000256" key="2">
    <source>
        <dbReference type="ARBA" id="ARBA00022448"/>
    </source>
</evidence>
<evidence type="ECO:0000256" key="1">
    <source>
        <dbReference type="ARBA" id="ARBA00004141"/>
    </source>
</evidence>
<dbReference type="STRING" id="993692.IV57_GL000628"/>
<keyword evidence="5 6" id="KW-0472">Membrane</keyword>
<evidence type="ECO:0000256" key="4">
    <source>
        <dbReference type="ARBA" id="ARBA00022989"/>
    </source>
</evidence>
<feature type="transmembrane region" description="Helical" evidence="6">
    <location>
        <begin position="260"/>
        <end position="285"/>
    </location>
</feature>
<dbReference type="Pfam" id="PF13520">
    <property type="entry name" value="AA_permease_2"/>
    <property type="match status" value="1"/>
</dbReference>
<dbReference type="GO" id="GO:0016020">
    <property type="term" value="C:membrane"/>
    <property type="evidence" value="ECO:0007669"/>
    <property type="project" value="UniProtKB-SubCell"/>
</dbReference>
<evidence type="ECO:0000256" key="5">
    <source>
        <dbReference type="ARBA" id="ARBA00023136"/>
    </source>
</evidence>
<evidence type="ECO:0000256" key="3">
    <source>
        <dbReference type="ARBA" id="ARBA00022692"/>
    </source>
</evidence>
<dbReference type="PATRIC" id="fig|993692.3.peg.635"/>
<dbReference type="AlphaFoldDB" id="A0A0R2LK18"/>
<feature type="transmembrane region" description="Helical" evidence="6">
    <location>
        <begin position="381"/>
        <end position="401"/>
    </location>
</feature>
<evidence type="ECO:0000313" key="8">
    <source>
        <dbReference type="Proteomes" id="UP000051006"/>
    </source>
</evidence>
<keyword evidence="4 6" id="KW-1133">Transmembrane helix</keyword>
<feature type="transmembrane region" description="Helical" evidence="6">
    <location>
        <begin position="35"/>
        <end position="57"/>
    </location>
</feature>
<keyword evidence="8" id="KW-1185">Reference proteome</keyword>
<keyword evidence="3 6" id="KW-0812">Transmembrane</keyword>
<reference evidence="7 8" key="1">
    <citation type="journal article" date="2015" name="Genome Announc.">
        <title>Expanding the biotechnology potential of lactobacilli through comparative genomics of 213 strains and associated genera.</title>
        <authorList>
            <person name="Sun Z."/>
            <person name="Harris H.M."/>
            <person name="McCann A."/>
            <person name="Guo C."/>
            <person name="Argimon S."/>
            <person name="Zhang W."/>
            <person name="Yang X."/>
            <person name="Jeffery I.B."/>
            <person name="Cooney J.C."/>
            <person name="Kagawa T.F."/>
            <person name="Liu W."/>
            <person name="Song Y."/>
            <person name="Salvetti E."/>
            <person name="Wrobel A."/>
            <person name="Rasinkangas P."/>
            <person name="Parkhill J."/>
            <person name="Rea M.C."/>
            <person name="O'Sullivan O."/>
            <person name="Ritari J."/>
            <person name="Douillard F.P."/>
            <person name="Paul Ross R."/>
            <person name="Yang R."/>
            <person name="Briner A.E."/>
            <person name="Felis G.E."/>
            <person name="de Vos W.M."/>
            <person name="Barrangou R."/>
            <person name="Klaenhammer T.R."/>
            <person name="Caufield P.W."/>
            <person name="Cui Y."/>
            <person name="Zhang H."/>
            <person name="O'Toole P.W."/>
        </authorList>
    </citation>
    <scope>NUCLEOTIDE SEQUENCE [LARGE SCALE GENOMIC DNA]</scope>
    <source>
        <strain evidence="7 8">DSM 24716</strain>
    </source>
</reference>
<dbReference type="GO" id="GO:0015171">
    <property type="term" value="F:amino acid transmembrane transporter activity"/>
    <property type="evidence" value="ECO:0007669"/>
    <property type="project" value="TreeGrafter"/>
</dbReference>
<comment type="caution">
    <text evidence="7">The sequence shown here is derived from an EMBL/GenBank/DDBJ whole genome shotgun (WGS) entry which is preliminary data.</text>
</comment>
<dbReference type="PANTHER" id="PTHR43243">
    <property type="entry name" value="INNER MEMBRANE TRANSPORTER YGJI-RELATED"/>
    <property type="match status" value="1"/>
</dbReference>
<feature type="transmembrane region" description="Helical" evidence="6">
    <location>
        <begin position="354"/>
        <end position="375"/>
    </location>
</feature>
<dbReference type="Gene3D" id="1.20.1740.10">
    <property type="entry name" value="Amino acid/polyamine transporter I"/>
    <property type="match status" value="1"/>
</dbReference>
<feature type="transmembrane region" description="Helical" evidence="6">
    <location>
        <begin position="106"/>
        <end position="138"/>
    </location>
</feature>
<comment type="subcellular location">
    <subcellularLocation>
        <location evidence="1">Membrane</location>
        <topology evidence="1">Multi-pass membrane protein</topology>
    </subcellularLocation>
</comment>
<dbReference type="EMBL" id="JQCF01000014">
    <property type="protein sequence ID" value="KRN98925.1"/>
    <property type="molecule type" value="Genomic_DNA"/>
</dbReference>
<evidence type="ECO:0000313" key="7">
    <source>
        <dbReference type="EMBL" id="KRN98925.1"/>
    </source>
</evidence>
<gene>
    <name evidence="7" type="ORF">IV57_GL000628</name>
</gene>